<feature type="non-terminal residue" evidence="1">
    <location>
        <position position="1"/>
    </location>
</feature>
<dbReference type="AlphaFoldDB" id="A0A6J4NDH2"/>
<name>A0A6J4NDH2_9ACTN</name>
<protein>
    <submittedName>
        <fullName evidence="1">Uncharacterized protein</fullName>
    </submittedName>
</protein>
<gene>
    <name evidence="1" type="ORF">AVDCRST_MAG21-1694</name>
</gene>
<feature type="non-terminal residue" evidence="1">
    <location>
        <position position="40"/>
    </location>
</feature>
<proteinExistence type="predicted"/>
<evidence type="ECO:0000313" key="1">
    <source>
        <dbReference type="EMBL" id="CAA9381792.1"/>
    </source>
</evidence>
<accession>A0A6J4NDH2</accession>
<sequence length="40" mass="3955">WGAPFPGPSPATRARAARPVVGAAAIAPCTGRGSRHSSRG</sequence>
<organism evidence="1">
    <name type="scientific">uncultured Nocardioidaceae bacterium</name>
    <dbReference type="NCBI Taxonomy" id="253824"/>
    <lineage>
        <taxon>Bacteria</taxon>
        <taxon>Bacillati</taxon>
        <taxon>Actinomycetota</taxon>
        <taxon>Actinomycetes</taxon>
        <taxon>Propionibacteriales</taxon>
        <taxon>Nocardioidaceae</taxon>
        <taxon>environmental samples</taxon>
    </lineage>
</organism>
<reference evidence="1" key="1">
    <citation type="submission" date="2020-02" db="EMBL/GenBank/DDBJ databases">
        <authorList>
            <person name="Meier V. D."/>
        </authorList>
    </citation>
    <scope>NUCLEOTIDE SEQUENCE</scope>
    <source>
        <strain evidence="1">AVDCRST_MAG21</strain>
    </source>
</reference>
<dbReference type="EMBL" id="CADCUL010000152">
    <property type="protein sequence ID" value="CAA9381792.1"/>
    <property type="molecule type" value="Genomic_DNA"/>
</dbReference>